<comment type="subcellular location">
    <subcellularLocation>
        <location evidence="1">Membrane</location>
    </subcellularLocation>
</comment>
<name>A0A151ZH59_TIELA</name>
<protein>
    <recommendedName>
        <fullName evidence="3">VASt domain-containing protein</fullName>
    </recommendedName>
</protein>
<comment type="caution">
    <text evidence="4">The sequence shown here is derived from an EMBL/GenBank/DDBJ whole genome shotgun (WGS) entry which is preliminary data.</text>
</comment>
<evidence type="ECO:0000313" key="4">
    <source>
        <dbReference type="EMBL" id="KYQ93312.1"/>
    </source>
</evidence>
<dbReference type="OrthoDB" id="19633at2759"/>
<feature type="domain" description="VASt" evidence="3">
    <location>
        <begin position="1"/>
        <end position="145"/>
    </location>
</feature>
<dbReference type="AlphaFoldDB" id="A0A151ZH59"/>
<dbReference type="PROSITE" id="PS51778">
    <property type="entry name" value="VAST"/>
    <property type="match status" value="1"/>
</dbReference>
<reference evidence="4 5" key="1">
    <citation type="submission" date="2015-12" db="EMBL/GenBank/DDBJ databases">
        <title>Dictyostelia acquired genes for synthesis and detection of signals that induce cell-type specialization by lateral gene transfer from prokaryotes.</title>
        <authorList>
            <person name="Gloeckner G."/>
            <person name="Schaap P."/>
        </authorList>
    </citation>
    <scope>NUCLEOTIDE SEQUENCE [LARGE SCALE GENOMIC DNA]</scope>
    <source>
        <strain evidence="4 5">TK</strain>
    </source>
</reference>
<accession>A0A151ZH59</accession>
<dbReference type="Pfam" id="PF16016">
    <property type="entry name" value="VASt"/>
    <property type="match status" value="1"/>
</dbReference>
<evidence type="ECO:0000256" key="1">
    <source>
        <dbReference type="ARBA" id="ARBA00004370"/>
    </source>
</evidence>
<evidence type="ECO:0000259" key="3">
    <source>
        <dbReference type="PROSITE" id="PS51778"/>
    </source>
</evidence>
<evidence type="ECO:0000256" key="2">
    <source>
        <dbReference type="ARBA" id="ARBA00023136"/>
    </source>
</evidence>
<dbReference type="GO" id="GO:0016020">
    <property type="term" value="C:membrane"/>
    <property type="evidence" value="ECO:0007669"/>
    <property type="project" value="UniProtKB-SubCell"/>
</dbReference>
<proteinExistence type="predicted"/>
<gene>
    <name evidence="4" type="ORF">DLAC_05979</name>
</gene>
<dbReference type="EMBL" id="LODT01000028">
    <property type="protein sequence ID" value="KYQ93312.1"/>
    <property type="molecule type" value="Genomic_DNA"/>
</dbReference>
<evidence type="ECO:0000313" key="5">
    <source>
        <dbReference type="Proteomes" id="UP000076078"/>
    </source>
</evidence>
<sequence>MKILKLEEELHLSFKYIYHSTRGDTQIEVKKWTASNDGSYTREITYLSKVREVQYYKFTDDRILRVTSTIFVEGSPIGNSFTSESEWIVTPTTSKIPGCKVSMKVENNFGGSMFKATLENWVHDTTEQSFKHWLALVRSHFAEYEEFKNIQPIKFNQFNDSDPDPNTSLNTTFNREDVNLQIPLDGDTVNKIFQLLQDLQIIWYLKMKYIISLMID</sequence>
<dbReference type="InParanoid" id="A0A151ZH59"/>
<keyword evidence="2" id="KW-0472">Membrane</keyword>
<dbReference type="Proteomes" id="UP000076078">
    <property type="component" value="Unassembled WGS sequence"/>
</dbReference>
<organism evidence="4 5">
    <name type="scientific">Tieghemostelium lacteum</name>
    <name type="common">Slime mold</name>
    <name type="synonym">Dictyostelium lacteum</name>
    <dbReference type="NCBI Taxonomy" id="361077"/>
    <lineage>
        <taxon>Eukaryota</taxon>
        <taxon>Amoebozoa</taxon>
        <taxon>Evosea</taxon>
        <taxon>Eumycetozoa</taxon>
        <taxon>Dictyostelia</taxon>
        <taxon>Dictyosteliales</taxon>
        <taxon>Raperosteliaceae</taxon>
        <taxon>Tieghemostelium</taxon>
    </lineage>
</organism>
<dbReference type="InterPro" id="IPR031968">
    <property type="entry name" value="VASt"/>
</dbReference>
<keyword evidence="5" id="KW-1185">Reference proteome</keyword>